<dbReference type="GO" id="GO:0006417">
    <property type="term" value="P:regulation of translation"/>
    <property type="evidence" value="ECO:0007669"/>
    <property type="project" value="UniProtKB-KW"/>
</dbReference>
<protein>
    <submittedName>
        <fullName evidence="7">Pumilio 12-like</fullName>
    </submittedName>
</protein>
<comment type="caution">
    <text evidence="7">The sequence shown here is derived from an EMBL/GenBank/DDBJ whole genome shotgun (WGS) entry which is preliminary data.</text>
</comment>
<dbReference type="SUPFAM" id="SSF48371">
    <property type="entry name" value="ARM repeat"/>
    <property type="match status" value="1"/>
</dbReference>
<evidence type="ECO:0000313" key="7">
    <source>
        <dbReference type="EMBL" id="KAL1564522.1"/>
    </source>
</evidence>
<feature type="repeat" description="Pumilio" evidence="5">
    <location>
        <begin position="225"/>
        <end position="260"/>
    </location>
</feature>
<dbReference type="EMBL" id="JBEAFC010000003">
    <property type="protein sequence ID" value="KAL1564522.1"/>
    <property type="molecule type" value="Genomic_DNA"/>
</dbReference>
<dbReference type="Gene3D" id="1.25.10.10">
    <property type="entry name" value="Leucine-rich Repeat Variant"/>
    <property type="match status" value="1"/>
</dbReference>
<dbReference type="InterPro" id="IPR033712">
    <property type="entry name" value="Pumilio_RNA-bd"/>
</dbReference>
<feature type="repeat" description="Pumilio" evidence="5">
    <location>
        <begin position="409"/>
        <end position="447"/>
    </location>
</feature>
<dbReference type="GO" id="GO:0003723">
    <property type="term" value="F:RNA binding"/>
    <property type="evidence" value="ECO:0007669"/>
    <property type="project" value="UniProtKB-KW"/>
</dbReference>
<evidence type="ECO:0000256" key="4">
    <source>
        <dbReference type="ARBA" id="ARBA00058490"/>
    </source>
</evidence>
<evidence type="ECO:0000256" key="1">
    <source>
        <dbReference type="ARBA" id="ARBA00022737"/>
    </source>
</evidence>
<sequence>MERGDDADWFPFHEFTMSGNPQLLPPDVYFANHYLQSDTGNHPNSNSTLLSQSSPFLSLGNHHHHNTDFHITDALLESQIARLSLAPSAQSPAFLSPPPNYNEGGSRRSYTALNNRNGVDMRQMRVQSAARGLQINSDLEELGMNSPYDNMNIKYHHQAGNSLGVERYTNYYGRMWRPRQRATLSSLEDLRGRIFAVARDQQGCRFLQSKFEEGKTEDIQMIFMEVKDHICELMVDQFGNYLVQKFLAVCNQDQMTQLLRNVISDDHRFMNICINTHGSRSVQKLLEFLTTAEQRAIVISVLRRITLPLTKDPNGHHVIQYCLKLFSFEEKKHILKVVADHCMEIATDKNGCCVLQLCVEHSMGDTRDRLISEINTNAIMLSEHLYGNYVVQYILGLKIPQATADIIAQLRGSFVPLSMSKYGSNVVEKFLKEKELIQETQKVSIIEEIIYSPHFLRVLQDPYGNYVAQTSFAASKGGLRSAMISLIQANNPNLHSHPHGKRVLQCIKGNKIRV</sequence>
<feature type="repeat" description="Pumilio" evidence="5">
    <location>
        <begin position="448"/>
        <end position="485"/>
    </location>
</feature>
<organism evidence="7 8">
    <name type="scientific">Salvia divinorum</name>
    <name type="common">Maria pastora</name>
    <name type="synonym">Diviner's sage</name>
    <dbReference type="NCBI Taxonomy" id="28513"/>
    <lineage>
        <taxon>Eukaryota</taxon>
        <taxon>Viridiplantae</taxon>
        <taxon>Streptophyta</taxon>
        <taxon>Embryophyta</taxon>
        <taxon>Tracheophyta</taxon>
        <taxon>Spermatophyta</taxon>
        <taxon>Magnoliopsida</taxon>
        <taxon>eudicotyledons</taxon>
        <taxon>Gunneridae</taxon>
        <taxon>Pentapetalae</taxon>
        <taxon>asterids</taxon>
        <taxon>lamiids</taxon>
        <taxon>Lamiales</taxon>
        <taxon>Lamiaceae</taxon>
        <taxon>Nepetoideae</taxon>
        <taxon>Mentheae</taxon>
        <taxon>Salviinae</taxon>
        <taxon>Salvia</taxon>
        <taxon>Salvia subgen. Calosphace</taxon>
    </lineage>
</organism>
<gene>
    <name evidence="7" type="ORF">AAHA92_06850</name>
</gene>
<feature type="repeat" description="Pumilio" evidence="5">
    <location>
        <begin position="189"/>
        <end position="224"/>
    </location>
</feature>
<dbReference type="PROSITE" id="PS50302">
    <property type="entry name" value="PUM"/>
    <property type="match status" value="7"/>
</dbReference>
<dbReference type="AlphaFoldDB" id="A0ABD1I7S0"/>
<keyword evidence="1" id="KW-0677">Repeat</keyword>
<reference evidence="7 8" key="1">
    <citation type="submission" date="2024-06" db="EMBL/GenBank/DDBJ databases">
        <title>A chromosome level genome sequence of Diviner's sage (Salvia divinorum).</title>
        <authorList>
            <person name="Ford S.A."/>
            <person name="Ro D.-K."/>
            <person name="Ness R.W."/>
            <person name="Phillips M.A."/>
        </authorList>
    </citation>
    <scope>NUCLEOTIDE SEQUENCE [LARGE SCALE GENOMIC DNA]</scope>
    <source>
        <strain evidence="7">SAF-2024a</strain>
        <tissue evidence="7">Leaf</tissue>
    </source>
</reference>
<dbReference type="SMART" id="SM00025">
    <property type="entry name" value="Pumilio"/>
    <property type="match status" value="8"/>
</dbReference>
<feature type="repeat" description="Pumilio" evidence="5">
    <location>
        <begin position="336"/>
        <end position="372"/>
    </location>
</feature>
<feature type="domain" description="PUM-HD" evidence="6">
    <location>
        <begin position="160"/>
        <end position="511"/>
    </location>
</feature>
<dbReference type="FunFam" id="1.25.10.10:FF:000237">
    <property type="entry name" value="Pumilio homolog 9"/>
    <property type="match status" value="1"/>
</dbReference>
<evidence type="ECO:0000259" key="6">
    <source>
        <dbReference type="PROSITE" id="PS50303"/>
    </source>
</evidence>
<feature type="repeat" description="Pumilio" evidence="5">
    <location>
        <begin position="261"/>
        <end position="300"/>
    </location>
</feature>
<dbReference type="PROSITE" id="PS50303">
    <property type="entry name" value="PUM_HD"/>
    <property type="match status" value="1"/>
</dbReference>
<keyword evidence="3" id="KW-0694">RNA-binding</keyword>
<evidence type="ECO:0000313" key="8">
    <source>
        <dbReference type="Proteomes" id="UP001567538"/>
    </source>
</evidence>
<dbReference type="Proteomes" id="UP001567538">
    <property type="component" value="Unassembled WGS sequence"/>
</dbReference>
<keyword evidence="8" id="KW-1185">Reference proteome</keyword>
<keyword evidence="2" id="KW-0810">Translation regulation</keyword>
<proteinExistence type="predicted"/>
<comment type="function">
    <text evidence="4">Sequence-specific RNA-binding protein that regulates translation and mRNA stability by binding the 3'-UTR of target mRNAs.</text>
</comment>
<accession>A0ABD1I7S0</accession>
<dbReference type="InterPro" id="IPR033133">
    <property type="entry name" value="PUM-HD"/>
</dbReference>
<evidence type="ECO:0000256" key="3">
    <source>
        <dbReference type="ARBA" id="ARBA00022884"/>
    </source>
</evidence>
<dbReference type="Pfam" id="PF00806">
    <property type="entry name" value="PUF"/>
    <property type="match status" value="8"/>
</dbReference>
<evidence type="ECO:0000256" key="5">
    <source>
        <dbReference type="PROSITE-ProRule" id="PRU00317"/>
    </source>
</evidence>
<dbReference type="PANTHER" id="PTHR12537">
    <property type="entry name" value="RNA BINDING PROTEIN PUMILIO-RELATED"/>
    <property type="match status" value="1"/>
</dbReference>
<dbReference type="InterPro" id="IPR016024">
    <property type="entry name" value="ARM-type_fold"/>
</dbReference>
<dbReference type="PANTHER" id="PTHR12537:SF129">
    <property type="entry name" value="PUMILIO HOMOLOG 15-LIKE"/>
    <property type="match status" value="1"/>
</dbReference>
<feature type="repeat" description="Pumilio" evidence="5">
    <location>
        <begin position="373"/>
        <end position="408"/>
    </location>
</feature>
<evidence type="ECO:0000256" key="2">
    <source>
        <dbReference type="ARBA" id="ARBA00022845"/>
    </source>
</evidence>
<dbReference type="InterPro" id="IPR001313">
    <property type="entry name" value="Pumilio_RNA-bd_rpt"/>
</dbReference>
<dbReference type="CDD" id="cd07920">
    <property type="entry name" value="Pumilio"/>
    <property type="match status" value="1"/>
</dbReference>
<name>A0ABD1I7S0_SALDI</name>
<dbReference type="InterPro" id="IPR011989">
    <property type="entry name" value="ARM-like"/>
</dbReference>